<dbReference type="CDD" id="cd04280">
    <property type="entry name" value="ZnMc_astacin_like"/>
    <property type="match status" value="1"/>
</dbReference>
<dbReference type="GO" id="GO:0006508">
    <property type="term" value="P:proteolysis"/>
    <property type="evidence" value="ECO:0007669"/>
    <property type="project" value="UniProtKB-KW"/>
</dbReference>
<feature type="binding site" evidence="6">
    <location>
        <position position="171"/>
    </location>
    <ligand>
        <name>Zn(2+)</name>
        <dbReference type="ChEBI" id="CHEBI:29105"/>
        <note>catalytic</note>
    </ligand>
</feature>
<dbReference type="EMBL" id="GDHC01004628">
    <property type="protein sequence ID" value="JAQ14001.1"/>
    <property type="molecule type" value="Transcribed_RNA"/>
</dbReference>
<comment type="caution">
    <text evidence="6">Lacks conserved residue(s) required for the propagation of feature annotation.</text>
</comment>
<keyword evidence="5 6" id="KW-0482">Metalloprotease</keyword>
<feature type="signal peptide" evidence="7">
    <location>
        <begin position="1"/>
        <end position="20"/>
    </location>
</feature>
<dbReference type="InterPro" id="IPR034035">
    <property type="entry name" value="Astacin-like_dom"/>
</dbReference>
<evidence type="ECO:0000256" key="3">
    <source>
        <dbReference type="ARBA" id="ARBA00022801"/>
    </source>
</evidence>
<dbReference type="PROSITE" id="PS51864">
    <property type="entry name" value="ASTACIN"/>
    <property type="match status" value="1"/>
</dbReference>
<dbReference type="PRINTS" id="PR00480">
    <property type="entry name" value="ASTACIN"/>
</dbReference>
<keyword evidence="4 6" id="KW-0862">Zinc</keyword>
<evidence type="ECO:0000256" key="1">
    <source>
        <dbReference type="ARBA" id="ARBA00022670"/>
    </source>
</evidence>
<feature type="chain" id="PRO_5007357643" description="Metalloendopeptidase" evidence="7">
    <location>
        <begin position="21"/>
        <end position="281"/>
    </location>
</feature>
<dbReference type="SUPFAM" id="SSF55486">
    <property type="entry name" value="Metalloproteases ('zincins'), catalytic domain"/>
    <property type="match status" value="1"/>
</dbReference>
<gene>
    <name evidence="9" type="primary">nas-14_0</name>
    <name evidence="9" type="ORF">g.48401</name>
</gene>
<keyword evidence="3 6" id="KW-0378">Hydrolase</keyword>
<evidence type="ECO:0000313" key="9">
    <source>
        <dbReference type="EMBL" id="JAQ14001.1"/>
    </source>
</evidence>
<dbReference type="PANTHER" id="PTHR10127">
    <property type="entry name" value="DISCOIDIN, CUB, EGF, LAMININ , AND ZINC METALLOPROTEASE DOMAIN CONTAINING"/>
    <property type="match status" value="1"/>
</dbReference>
<comment type="cofactor">
    <cofactor evidence="6 7">
        <name>Zn(2+)</name>
        <dbReference type="ChEBI" id="CHEBI:29105"/>
    </cofactor>
    <text evidence="6 7">Binds 1 zinc ion per subunit.</text>
</comment>
<feature type="binding site" evidence="6">
    <location>
        <position position="161"/>
    </location>
    <ligand>
        <name>Zn(2+)</name>
        <dbReference type="ChEBI" id="CHEBI:29105"/>
        <note>catalytic</note>
    </ligand>
</feature>
<name>A0A146M2J8_LYGHE</name>
<dbReference type="InterPro" id="IPR006026">
    <property type="entry name" value="Peptidase_Metallo"/>
</dbReference>
<dbReference type="InterPro" id="IPR024079">
    <property type="entry name" value="MetalloPept_cat_dom_sf"/>
</dbReference>
<protein>
    <recommendedName>
        <fullName evidence="7">Metalloendopeptidase</fullName>
        <ecNumber evidence="7">3.4.24.-</ecNumber>
    </recommendedName>
</protein>
<evidence type="ECO:0000256" key="6">
    <source>
        <dbReference type="PROSITE-ProRule" id="PRU01211"/>
    </source>
</evidence>
<dbReference type="Pfam" id="PF01400">
    <property type="entry name" value="Astacin"/>
    <property type="match status" value="1"/>
</dbReference>
<keyword evidence="7" id="KW-0732">Signal</keyword>
<feature type="domain" description="Peptidase M12A" evidence="8">
    <location>
        <begin position="63"/>
        <end position="264"/>
    </location>
</feature>
<evidence type="ECO:0000259" key="8">
    <source>
        <dbReference type="PROSITE" id="PS51864"/>
    </source>
</evidence>
<dbReference type="GO" id="GO:0008270">
    <property type="term" value="F:zinc ion binding"/>
    <property type="evidence" value="ECO:0007669"/>
    <property type="project" value="UniProtKB-UniRule"/>
</dbReference>
<dbReference type="Gene3D" id="3.40.390.10">
    <property type="entry name" value="Collagenase (Catalytic Domain)"/>
    <property type="match status" value="1"/>
</dbReference>
<dbReference type="EC" id="3.4.24.-" evidence="7"/>
<organism evidence="9">
    <name type="scientific">Lygus hesperus</name>
    <name type="common">Western plant bug</name>
    <dbReference type="NCBI Taxonomy" id="30085"/>
    <lineage>
        <taxon>Eukaryota</taxon>
        <taxon>Metazoa</taxon>
        <taxon>Ecdysozoa</taxon>
        <taxon>Arthropoda</taxon>
        <taxon>Hexapoda</taxon>
        <taxon>Insecta</taxon>
        <taxon>Pterygota</taxon>
        <taxon>Neoptera</taxon>
        <taxon>Paraneoptera</taxon>
        <taxon>Hemiptera</taxon>
        <taxon>Heteroptera</taxon>
        <taxon>Panheteroptera</taxon>
        <taxon>Cimicomorpha</taxon>
        <taxon>Miridae</taxon>
        <taxon>Mirini</taxon>
        <taxon>Lygus</taxon>
    </lineage>
</organism>
<evidence type="ECO:0000256" key="7">
    <source>
        <dbReference type="RuleBase" id="RU361183"/>
    </source>
</evidence>
<evidence type="ECO:0000256" key="4">
    <source>
        <dbReference type="ARBA" id="ARBA00022833"/>
    </source>
</evidence>
<sequence>MLRWIAVVLVAAVLSRRGDAGVLQSPILHYEQPSCVGRDCYPELKSRLYQGDILLPEGVDPKNALKIPALLWPDGLVPYSFAKGFKKADKNKILKAMRVIEMETCISFMPKTMLDRTWVSIEQKKEMGCYSVIGYRPLPHIGPLTFNLRTPECYESGTIQHELLHVLGILHEQARPDRDEHVDILWENIDKAYHSDFAKADESFVTTYGVPYDYDSVMHYPKWAFSKNDKDTIRAKNDTERELGQRIGATEGDFEKIRLMYNCKVTNEALLTGNFPLNFVN</sequence>
<feature type="active site" evidence="6">
    <location>
        <position position="162"/>
    </location>
</feature>
<keyword evidence="2 6" id="KW-0479">Metal-binding</keyword>
<dbReference type="AlphaFoldDB" id="A0A146M2J8"/>
<feature type="binding site" evidence="6">
    <location>
        <position position="165"/>
    </location>
    <ligand>
        <name>Zn(2+)</name>
        <dbReference type="ChEBI" id="CHEBI:29105"/>
        <note>catalytic</note>
    </ligand>
</feature>
<accession>A0A146M2J8</accession>
<proteinExistence type="predicted"/>
<evidence type="ECO:0000256" key="2">
    <source>
        <dbReference type="ARBA" id="ARBA00022723"/>
    </source>
</evidence>
<keyword evidence="1 6" id="KW-0645">Protease</keyword>
<evidence type="ECO:0000256" key="5">
    <source>
        <dbReference type="ARBA" id="ARBA00023049"/>
    </source>
</evidence>
<dbReference type="SMART" id="SM00235">
    <property type="entry name" value="ZnMc"/>
    <property type="match status" value="1"/>
</dbReference>
<dbReference type="GO" id="GO:0004222">
    <property type="term" value="F:metalloendopeptidase activity"/>
    <property type="evidence" value="ECO:0007669"/>
    <property type="project" value="UniProtKB-UniRule"/>
</dbReference>
<dbReference type="PANTHER" id="PTHR10127:SF780">
    <property type="entry name" value="METALLOENDOPEPTIDASE"/>
    <property type="match status" value="1"/>
</dbReference>
<dbReference type="InterPro" id="IPR001506">
    <property type="entry name" value="Peptidase_M12A"/>
</dbReference>
<reference evidence="9" key="1">
    <citation type="journal article" date="2016" name="Gigascience">
        <title>De novo construction of an expanded transcriptome assembly for the western tarnished plant bug, Lygus hesperus.</title>
        <authorList>
            <person name="Tassone E.E."/>
            <person name="Geib S.M."/>
            <person name="Hall B."/>
            <person name="Fabrick J.A."/>
            <person name="Brent C.S."/>
            <person name="Hull J.J."/>
        </authorList>
    </citation>
    <scope>NUCLEOTIDE SEQUENCE</scope>
</reference>